<dbReference type="Pfam" id="PF15091">
    <property type="entry name" value="DUF4554"/>
    <property type="match status" value="1"/>
</dbReference>
<dbReference type="STRING" id="10141.ENSCPOP00000020367"/>
<dbReference type="GO" id="GO:0042138">
    <property type="term" value="P:meiotic DNA double-strand break formation"/>
    <property type="evidence" value="ECO:0007669"/>
    <property type="project" value="InterPro"/>
</dbReference>
<evidence type="ECO:0000313" key="2">
    <source>
        <dbReference type="Proteomes" id="UP000005447"/>
    </source>
</evidence>
<dbReference type="EMBL" id="AAKN02038550">
    <property type="status" value="NOT_ANNOTATED_CDS"/>
    <property type="molecule type" value="Genomic_DNA"/>
</dbReference>
<accession>H0WBK1</accession>
<dbReference type="PANTHER" id="PTHR14652:SF2">
    <property type="entry name" value="TYPE 2 DNA TOPOISOMERASE 6 SUBUNIT B-LIKE"/>
    <property type="match status" value="1"/>
</dbReference>
<protein>
    <submittedName>
        <fullName evidence="1">Uncharacterized protein</fullName>
    </submittedName>
</protein>
<dbReference type="GO" id="GO:0007131">
    <property type="term" value="P:reciprocal meiotic recombination"/>
    <property type="evidence" value="ECO:0007669"/>
    <property type="project" value="TreeGrafter"/>
</dbReference>
<dbReference type="InParanoid" id="H0WBK1"/>
<keyword evidence="2" id="KW-1185">Reference proteome</keyword>
<dbReference type="PANTHER" id="PTHR14652">
    <property type="entry name" value="TYPE 2 DNA TOPOISOMERASE 6 SUBUNIT B-LIKE"/>
    <property type="match status" value="1"/>
</dbReference>
<sequence length="163" mass="18539">MKRTALAVCEILKYLIIHWRCETEISKGALLEGQLVISIEALNSKHRPDALHCVTTISSVRSICGGLVLKKFLKGKELANFCNESYCDNFCKKNFNINCIPSTSHICDECFCCVLQILEKPRTFMTDCLVIKHFLHKIIIVHHKLKFTFSVKVNGFLSTEIFG</sequence>
<reference evidence="1" key="3">
    <citation type="submission" date="2025-09" db="UniProtKB">
        <authorList>
            <consortium name="Ensembl"/>
        </authorList>
    </citation>
    <scope>IDENTIFICATION</scope>
    <source>
        <strain evidence="1">2N</strain>
    </source>
</reference>
<dbReference type="OMA" id="NINCIPS"/>
<dbReference type="VEuPathDB" id="HostDB:ENSCPOG00000022344"/>
<reference evidence="2" key="1">
    <citation type="journal article" date="2011" name="Nature">
        <title>A high-resolution map of human evolutionary constraint using 29 mammals.</title>
        <authorList>
            <person name="Lindblad-Toh K."/>
            <person name="Garber M."/>
            <person name="Zuk O."/>
            <person name="Lin M.F."/>
            <person name="Parker B.J."/>
            <person name="Washietl S."/>
            <person name="Kheradpour P."/>
            <person name="Ernst J."/>
            <person name="Jordan G."/>
            <person name="Mauceli E."/>
            <person name="Ward L.D."/>
            <person name="Lowe C.B."/>
            <person name="Holloway A.K."/>
            <person name="Clamp M."/>
            <person name="Gnerre S."/>
            <person name="Alfoldi J."/>
            <person name="Beal K."/>
            <person name="Chang J."/>
            <person name="Clawson H."/>
            <person name="Cuff J."/>
            <person name="Di Palma F."/>
            <person name="Fitzgerald S."/>
            <person name="Flicek P."/>
            <person name="Guttman M."/>
            <person name="Hubisz M.J."/>
            <person name="Jaffe D.B."/>
            <person name="Jungreis I."/>
            <person name="Kent W.J."/>
            <person name="Kostka D."/>
            <person name="Lara M."/>
            <person name="Martins A.L."/>
            <person name="Massingham T."/>
            <person name="Moltke I."/>
            <person name="Raney B.J."/>
            <person name="Rasmussen M.D."/>
            <person name="Robinson J."/>
            <person name="Stark A."/>
            <person name="Vilella A.J."/>
            <person name="Wen J."/>
            <person name="Xie X."/>
            <person name="Zody M.C."/>
            <person name="Baldwin J."/>
            <person name="Bloom T."/>
            <person name="Chin C.W."/>
            <person name="Heiman D."/>
            <person name="Nicol R."/>
            <person name="Nusbaum C."/>
            <person name="Young S."/>
            <person name="Wilkinson J."/>
            <person name="Worley K.C."/>
            <person name="Kovar C.L."/>
            <person name="Muzny D.M."/>
            <person name="Gibbs R.A."/>
            <person name="Cree A."/>
            <person name="Dihn H.H."/>
            <person name="Fowler G."/>
            <person name="Jhangiani S."/>
            <person name="Joshi V."/>
            <person name="Lee S."/>
            <person name="Lewis L.R."/>
            <person name="Nazareth L.V."/>
            <person name="Okwuonu G."/>
            <person name="Santibanez J."/>
            <person name="Warren W.C."/>
            <person name="Mardis E.R."/>
            <person name="Weinstock G.M."/>
            <person name="Wilson R.K."/>
            <person name="Delehaunty K."/>
            <person name="Dooling D."/>
            <person name="Fronik C."/>
            <person name="Fulton L."/>
            <person name="Fulton B."/>
            <person name="Graves T."/>
            <person name="Minx P."/>
            <person name="Sodergren E."/>
            <person name="Birney E."/>
            <person name="Margulies E.H."/>
            <person name="Herrero J."/>
            <person name="Green E.D."/>
            <person name="Haussler D."/>
            <person name="Siepel A."/>
            <person name="Goldman N."/>
            <person name="Pollard K.S."/>
            <person name="Pedersen J.S."/>
            <person name="Lander E.S."/>
            <person name="Kellis M."/>
        </authorList>
    </citation>
    <scope>NUCLEOTIDE SEQUENCE [LARGE SCALE GENOMIC DNA]</scope>
    <source>
        <strain evidence="2">2N</strain>
    </source>
</reference>
<organism evidence="1 2">
    <name type="scientific">Cavia porcellus</name>
    <name type="common">Guinea pig</name>
    <dbReference type="NCBI Taxonomy" id="10141"/>
    <lineage>
        <taxon>Eukaryota</taxon>
        <taxon>Metazoa</taxon>
        <taxon>Chordata</taxon>
        <taxon>Craniata</taxon>
        <taxon>Vertebrata</taxon>
        <taxon>Euteleostomi</taxon>
        <taxon>Mammalia</taxon>
        <taxon>Eutheria</taxon>
        <taxon>Euarchontoglires</taxon>
        <taxon>Glires</taxon>
        <taxon>Rodentia</taxon>
        <taxon>Hystricomorpha</taxon>
        <taxon>Caviidae</taxon>
        <taxon>Cavia</taxon>
    </lineage>
</organism>
<evidence type="ECO:0000313" key="1">
    <source>
        <dbReference type="Ensembl" id="ENSCPOP00000020367.2"/>
    </source>
</evidence>
<dbReference type="Ensembl" id="ENSCPOT00000026932.2">
    <property type="protein sequence ID" value="ENSCPOP00000020367.2"/>
    <property type="gene ID" value="ENSCPOG00000022344.2"/>
</dbReference>
<dbReference type="EMBL" id="AAKN02038554">
    <property type="status" value="NOT_ANNOTATED_CDS"/>
    <property type="molecule type" value="Genomic_DNA"/>
</dbReference>
<dbReference type="AlphaFoldDB" id="H0WBK1"/>
<dbReference type="GeneTree" id="ENSGT00390000009327"/>
<dbReference type="Bgee" id="ENSCPOG00000022344">
    <property type="expression patterns" value="Expressed in testis and 2 other cell types or tissues"/>
</dbReference>
<dbReference type="Proteomes" id="UP000005447">
    <property type="component" value="Unassembled WGS sequence"/>
</dbReference>
<dbReference type="InterPro" id="IPR028040">
    <property type="entry name" value="TopoVIB-like"/>
</dbReference>
<dbReference type="EMBL" id="AAKN02038552">
    <property type="status" value="NOT_ANNOTATED_CDS"/>
    <property type="molecule type" value="Genomic_DNA"/>
</dbReference>
<dbReference type="EMBL" id="AAKN02038551">
    <property type="status" value="NOT_ANNOTATED_CDS"/>
    <property type="molecule type" value="Genomic_DNA"/>
</dbReference>
<dbReference type="EMBL" id="AAKN02038553">
    <property type="status" value="NOT_ANNOTATED_CDS"/>
    <property type="molecule type" value="Genomic_DNA"/>
</dbReference>
<dbReference type="HOGENOM" id="CLU_3019436_0_0_1"/>
<proteinExistence type="predicted"/>
<reference evidence="1" key="2">
    <citation type="submission" date="2025-08" db="UniProtKB">
        <authorList>
            <consortium name="Ensembl"/>
        </authorList>
    </citation>
    <scope>IDENTIFICATION</scope>
    <source>
        <strain evidence="1">2N</strain>
    </source>
</reference>
<name>H0WBK1_CAVPO</name>